<evidence type="ECO:0000256" key="7">
    <source>
        <dbReference type="ARBA" id="ARBA00023004"/>
    </source>
</evidence>
<dbReference type="GO" id="GO:0015408">
    <property type="term" value="F:ABC-type ferric iron transporter activity"/>
    <property type="evidence" value="ECO:0007669"/>
    <property type="project" value="InterPro"/>
</dbReference>
<feature type="domain" description="ABC transporter" evidence="10">
    <location>
        <begin position="4"/>
        <end position="156"/>
    </location>
</feature>
<evidence type="ECO:0000256" key="3">
    <source>
        <dbReference type="ARBA" id="ARBA00022475"/>
    </source>
</evidence>
<evidence type="ECO:0000313" key="12">
    <source>
        <dbReference type="Proteomes" id="UP000551563"/>
    </source>
</evidence>
<dbReference type="PANTHER" id="PTHR42781">
    <property type="entry name" value="SPERMIDINE/PUTRESCINE IMPORT ATP-BINDING PROTEIN POTA"/>
    <property type="match status" value="1"/>
</dbReference>
<evidence type="ECO:0000256" key="8">
    <source>
        <dbReference type="ARBA" id="ARBA00023065"/>
    </source>
</evidence>
<feature type="non-terminal residue" evidence="11">
    <location>
        <position position="156"/>
    </location>
</feature>
<dbReference type="Proteomes" id="UP000551563">
    <property type="component" value="Unassembled WGS sequence"/>
</dbReference>
<evidence type="ECO:0000256" key="6">
    <source>
        <dbReference type="ARBA" id="ARBA00022840"/>
    </source>
</evidence>
<comment type="similarity">
    <text evidence="1">Belongs to the ABC transporter superfamily.</text>
</comment>
<accession>A0A7V6P8U8</accession>
<dbReference type="GO" id="GO:0016020">
    <property type="term" value="C:membrane"/>
    <property type="evidence" value="ECO:0007669"/>
    <property type="project" value="InterPro"/>
</dbReference>
<evidence type="ECO:0000259" key="10">
    <source>
        <dbReference type="PROSITE" id="PS50893"/>
    </source>
</evidence>
<dbReference type="PROSITE" id="PS50893">
    <property type="entry name" value="ABC_TRANSPORTER_2"/>
    <property type="match status" value="1"/>
</dbReference>
<keyword evidence="6 11" id="KW-0067">ATP-binding</keyword>
<proteinExistence type="inferred from homology"/>
<evidence type="ECO:0000256" key="4">
    <source>
        <dbReference type="ARBA" id="ARBA00022496"/>
    </source>
</evidence>
<evidence type="ECO:0000256" key="1">
    <source>
        <dbReference type="ARBA" id="ARBA00005417"/>
    </source>
</evidence>
<dbReference type="GO" id="GO:0005524">
    <property type="term" value="F:ATP binding"/>
    <property type="evidence" value="ECO:0007669"/>
    <property type="project" value="UniProtKB-KW"/>
</dbReference>
<keyword evidence="7" id="KW-0408">Iron</keyword>
<dbReference type="InterPro" id="IPR003439">
    <property type="entry name" value="ABC_transporter-like_ATP-bd"/>
</dbReference>
<keyword evidence="3" id="KW-1003">Cell membrane</keyword>
<dbReference type="InterPro" id="IPR017871">
    <property type="entry name" value="ABC_transporter-like_CS"/>
</dbReference>
<dbReference type="EMBL" id="DUMN01000101">
    <property type="protein sequence ID" value="HHV66597.1"/>
    <property type="molecule type" value="Genomic_DNA"/>
</dbReference>
<name>A0A7V6P8U8_9HYPH</name>
<dbReference type="PROSITE" id="PS00211">
    <property type="entry name" value="ABC_TRANSPORTER_1"/>
    <property type="match status" value="1"/>
</dbReference>
<keyword evidence="9" id="KW-0472">Membrane</keyword>
<dbReference type="GO" id="GO:0016887">
    <property type="term" value="F:ATP hydrolysis activity"/>
    <property type="evidence" value="ECO:0007669"/>
    <property type="project" value="InterPro"/>
</dbReference>
<dbReference type="CDD" id="cd03259">
    <property type="entry name" value="ABC_Carb_Solutes_like"/>
    <property type="match status" value="1"/>
</dbReference>
<keyword evidence="4" id="KW-0410">Iron transport</keyword>
<dbReference type="AlphaFoldDB" id="A0A7V6P8U8"/>
<keyword evidence="5" id="KW-0547">Nucleotide-binding</keyword>
<comment type="caution">
    <text evidence="11">The sequence shown here is derived from an EMBL/GenBank/DDBJ whole genome shotgun (WGS) entry which is preliminary data.</text>
</comment>
<evidence type="ECO:0000256" key="2">
    <source>
        <dbReference type="ARBA" id="ARBA00022448"/>
    </source>
</evidence>
<dbReference type="InterPro" id="IPR027417">
    <property type="entry name" value="P-loop_NTPase"/>
</dbReference>
<dbReference type="Pfam" id="PF00005">
    <property type="entry name" value="ABC_tran"/>
    <property type="match status" value="1"/>
</dbReference>
<reference evidence="11 12" key="1">
    <citation type="journal article" date="2020" name="Biotechnol. Biofuels">
        <title>New insights from the biogas microbiome by comprehensive genome-resolved metagenomics of nearly 1600 species originating from multiple anaerobic digesters.</title>
        <authorList>
            <person name="Campanaro S."/>
            <person name="Treu L."/>
            <person name="Rodriguez-R L.M."/>
            <person name="Kovalovszki A."/>
            <person name="Ziels R.M."/>
            <person name="Maus I."/>
            <person name="Zhu X."/>
            <person name="Kougias P.G."/>
            <person name="Basile A."/>
            <person name="Luo G."/>
            <person name="Schluter A."/>
            <person name="Konstantinidis K.T."/>
            <person name="Angelidaki I."/>
        </authorList>
    </citation>
    <scope>NUCLEOTIDE SEQUENCE [LARGE SCALE GENOMIC DNA]</scope>
    <source>
        <strain evidence="11">AS04akNAM_66</strain>
    </source>
</reference>
<organism evidence="11 12">
    <name type="scientific">Brucella intermedia</name>
    <dbReference type="NCBI Taxonomy" id="94625"/>
    <lineage>
        <taxon>Bacteria</taxon>
        <taxon>Pseudomonadati</taxon>
        <taxon>Pseudomonadota</taxon>
        <taxon>Alphaproteobacteria</taxon>
        <taxon>Hyphomicrobiales</taxon>
        <taxon>Brucellaceae</taxon>
        <taxon>Brucella/Ochrobactrum group</taxon>
        <taxon>Brucella</taxon>
    </lineage>
</organism>
<protein>
    <submittedName>
        <fullName evidence="11">ABC transporter ATP-binding protein</fullName>
    </submittedName>
</protein>
<evidence type="ECO:0000256" key="5">
    <source>
        <dbReference type="ARBA" id="ARBA00022741"/>
    </source>
</evidence>
<keyword evidence="2" id="KW-0813">Transport</keyword>
<sequence>MAFLNIKNLKKSFGANTVVHDFNLAVEKGEFVSFLGPSGCGKTTVLRMIAGFEMPDSGAIEINGKDVVDLKPNQRNIGMVFQAYALFPNMTVAQNVSFGLRVAGKPKAEIDATVKEMLGLIRLDHLADRYPYQMSGGQQQRVALARALVFEPSVVL</sequence>
<evidence type="ECO:0000256" key="9">
    <source>
        <dbReference type="ARBA" id="ARBA00023136"/>
    </source>
</evidence>
<keyword evidence="8" id="KW-0406">Ion transport</keyword>
<gene>
    <name evidence="11" type="ORF">GXX48_02975</name>
</gene>
<evidence type="ECO:0000313" key="11">
    <source>
        <dbReference type="EMBL" id="HHV66597.1"/>
    </source>
</evidence>
<dbReference type="Gene3D" id="3.40.50.300">
    <property type="entry name" value="P-loop containing nucleotide triphosphate hydrolases"/>
    <property type="match status" value="1"/>
</dbReference>
<dbReference type="PANTHER" id="PTHR42781:SF4">
    <property type="entry name" value="SPERMIDINE_PUTRESCINE IMPORT ATP-BINDING PROTEIN POTA"/>
    <property type="match status" value="1"/>
</dbReference>
<dbReference type="InterPro" id="IPR050093">
    <property type="entry name" value="ABC_SmlMolc_Importer"/>
</dbReference>
<dbReference type="SUPFAM" id="SSF52540">
    <property type="entry name" value="P-loop containing nucleoside triphosphate hydrolases"/>
    <property type="match status" value="1"/>
</dbReference>
<dbReference type="InterPro" id="IPR015853">
    <property type="entry name" value="ABC_transpr_FbpC"/>
</dbReference>